<dbReference type="GO" id="GO:0005886">
    <property type="term" value="C:plasma membrane"/>
    <property type="evidence" value="ECO:0007669"/>
    <property type="project" value="UniProtKB-SubCell"/>
</dbReference>
<name>A0A8B8Q8K0_9MYRT</name>
<evidence type="ECO:0000256" key="1">
    <source>
        <dbReference type="ARBA" id="ARBA00004609"/>
    </source>
</evidence>
<protein>
    <submittedName>
        <fullName evidence="13">Leucine-rich repeat extensin-like protein 3</fullName>
    </submittedName>
</protein>
<reference evidence="13" key="1">
    <citation type="submission" date="2025-08" db="UniProtKB">
        <authorList>
            <consortium name="RefSeq"/>
        </authorList>
    </citation>
    <scope>IDENTIFICATION</scope>
    <source>
        <tissue evidence="13">Leaf</tissue>
    </source>
</reference>
<evidence type="ECO:0000256" key="4">
    <source>
        <dbReference type="ARBA" id="ARBA00022729"/>
    </source>
</evidence>
<evidence type="ECO:0000256" key="2">
    <source>
        <dbReference type="ARBA" id="ARBA00022475"/>
    </source>
</evidence>
<keyword evidence="5" id="KW-0472">Membrane</keyword>
<evidence type="ECO:0000313" key="12">
    <source>
        <dbReference type="Proteomes" id="UP000827889"/>
    </source>
</evidence>
<dbReference type="PRINTS" id="PR01217">
    <property type="entry name" value="PRICHEXTENSN"/>
</dbReference>
<feature type="signal peptide" evidence="10">
    <location>
        <begin position="1"/>
        <end position="30"/>
    </location>
</feature>
<evidence type="ECO:0000259" key="11">
    <source>
        <dbReference type="SMART" id="SM00768"/>
    </source>
</evidence>
<keyword evidence="7" id="KW-0325">Glycoprotein</keyword>
<dbReference type="GO" id="GO:0098552">
    <property type="term" value="C:side of membrane"/>
    <property type="evidence" value="ECO:0007669"/>
    <property type="project" value="UniProtKB-KW"/>
</dbReference>
<evidence type="ECO:0000256" key="9">
    <source>
        <dbReference type="SAM" id="MobiDB-lite"/>
    </source>
</evidence>
<dbReference type="Proteomes" id="UP000827889">
    <property type="component" value="Chromosome 5"/>
</dbReference>
<dbReference type="GeneID" id="115750312"/>
<feature type="region of interest" description="Disordered" evidence="9">
    <location>
        <begin position="135"/>
        <end position="175"/>
    </location>
</feature>
<evidence type="ECO:0000256" key="6">
    <source>
        <dbReference type="ARBA" id="ARBA00023157"/>
    </source>
</evidence>
<keyword evidence="6" id="KW-1015">Disulfide bond</keyword>
<dbReference type="Pfam" id="PF07983">
    <property type="entry name" value="X8"/>
    <property type="match status" value="1"/>
</dbReference>
<keyword evidence="8" id="KW-0449">Lipoprotein</keyword>
<dbReference type="PANTHER" id="PTHR31044:SF28">
    <property type="entry name" value="CARBOHYDRATE-BINDING X8 DOMAIN SUPERFAMILY PROTEIN"/>
    <property type="match status" value="1"/>
</dbReference>
<dbReference type="SMART" id="SM00768">
    <property type="entry name" value="X8"/>
    <property type="match status" value="1"/>
</dbReference>
<feature type="domain" description="X8" evidence="11">
    <location>
        <begin position="231"/>
        <end position="315"/>
    </location>
</feature>
<dbReference type="FunFam" id="1.20.58.1040:FF:000001">
    <property type="entry name" value="Glucan endo-1,3-beta-glucosidase 4"/>
    <property type="match status" value="1"/>
</dbReference>
<feature type="chain" id="PRO_5034298155" evidence="10">
    <location>
        <begin position="31"/>
        <end position="318"/>
    </location>
</feature>
<dbReference type="AlphaFoldDB" id="A0A8B8Q8K0"/>
<dbReference type="GO" id="GO:0009506">
    <property type="term" value="C:plasmodesma"/>
    <property type="evidence" value="ECO:0007669"/>
    <property type="project" value="UniProtKB-ARBA"/>
</dbReference>
<accession>A0A8B8Q8K0</accession>
<proteinExistence type="predicted"/>
<sequence>MERSRSRACLYLWILLHLFSASVFFIHSDARRMAPRSKGATHPTVPALRSTKRMRVTRNLDSPSNIQPYVSSPFTLPPYDSLPPIPLPDLSPPYCIYPPLTPQPPASTTNPPPTMTTPTPPYIYVPPILPFQSPPPSPAAVIPGPPESFPSPPGPAIVPTPPGPGTGPSPTPPTINPPYYVPSPPIFIPSPPSYVPSPGGIVPSPTIFLPPVVYPPPTVPPPPNTSPSISLWCVAKPSVPEPIIQEAMNYACGSGADCASIQPQGSCFQPNTLFAHASYAFNSYWQRTKVAGGSCSFGGTAILVTVDPSYDGCHFVYL</sequence>
<dbReference type="PANTHER" id="PTHR31044">
    <property type="entry name" value="BETA-1,3 GLUCANASE"/>
    <property type="match status" value="1"/>
</dbReference>
<keyword evidence="12" id="KW-1185">Reference proteome</keyword>
<evidence type="ECO:0000256" key="3">
    <source>
        <dbReference type="ARBA" id="ARBA00022622"/>
    </source>
</evidence>
<evidence type="ECO:0000313" key="13">
    <source>
        <dbReference type="RefSeq" id="XP_030543441.1"/>
    </source>
</evidence>
<evidence type="ECO:0000256" key="10">
    <source>
        <dbReference type="SAM" id="SignalP"/>
    </source>
</evidence>
<dbReference type="InterPro" id="IPR012946">
    <property type="entry name" value="X8"/>
</dbReference>
<dbReference type="KEGG" id="rarg:115750312"/>
<dbReference type="InterPro" id="IPR044788">
    <property type="entry name" value="X8_dom_prot"/>
</dbReference>
<evidence type="ECO:0000256" key="8">
    <source>
        <dbReference type="ARBA" id="ARBA00023288"/>
    </source>
</evidence>
<gene>
    <name evidence="13" type="primary">LOC115750312</name>
</gene>
<evidence type="ECO:0000256" key="7">
    <source>
        <dbReference type="ARBA" id="ARBA00023180"/>
    </source>
</evidence>
<evidence type="ECO:0000256" key="5">
    <source>
        <dbReference type="ARBA" id="ARBA00023136"/>
    </source>
</evidence>
<keyword evidence="3" id="KW-0336">GPI-anchor</keyword>
<dbReference type="RefSeq" id="XP_030543441.1">
    <property type="nucleotide sequence ID" value="XM_030687581.2"/>
</dbReference>
<dbReference type="OrthoDB" id="417697at2759"/>
<organism evidence="12 13">
    <name type="scientific">Rhodamnia argentea</name>
    <dbReference type="NCBI Taxonomy" id="178133"/>
    <lineage>
        <taxon>Eukaryota</taxon>
        <taxon>Viridiplantae</taxon>
        <taxon>Streptophyta</taxon>
        <taxon>Embryophyta</taxon>
        <taxon>Tracheophyta</taxon>
        <taxon>Spermatophyta</taxon>
        <taxon>Magnoliopsida</taxon>
        <taxon>eudicotyledons</taxon>
        <taxon>Gunneridae</taxon>
        <taxon>Pentapetalae</taxon>
        <taxon>rosids</taxon>
        <taxon>malvids</taxon>
        <taxon>Myrtales</taxon>
        <taxon>Myrtaceae</taxon>
        <taxon>Myrtoideae</taxon>
        <taxon>Myrteae</taxon>
        <taxon>Australasian group</taxon>
        <taxon>Rhodamnia</taxon>
    </lineage>
</organism>
<keyword evidence="2" id="KW-1003">Cell membrane</keyword>
<keyword evidence="4 10" id="KW-0732">Signal</keyword>
<dbReference type="Gene3D" id="1.20.58.1040">
    <property type="match status" value="1"/>
</dbReference>
<comment type="subcellular location">
    <subcellularLocation>
        <location evidence="1">Cell membrane</location>
        <topology evidence="1">Lipid-anchor</topology>
        <topology evidence="1">GPI-anchor</topology>
    </subcellularLocation>
</comment>